<dbReference type="Pfam" id="PF05498">
    <property type="entry name" value="RALF"/>
    <property type="match status" value="1"/>
</dbReference>
<dbReference type="EMBL" id="JBBPBM010000703">
    <property type="protein sequence ID" value="KAK8492762.1"/>
    <property type="molecule type" value="Genomic_DNA"/>
</dbReference>
<comment type="caution">
    <text evidence="8">The sequence shown here is derived from an EMBL/GenBank/DDBJ whole genome shotgun (WGS) entry which is preliminary data.</text>
</comment>
<evidence type="ECO:0000256" key="6">
    <source>
        <dbReference type="ARBA" id="ARBA00023157"/>
    </source>
</evidence>
<dbReference type="PANTHER" id="PTHR33136:SF6">
    <property type="entry name" value="PROTEIN RALF-LIKE 34"/>
    <property type="match status" value="1"/>
</dbReference>
<feature type="chain" id="PRO_5045594513" evidence="7">
    <location>
        <begin position="21"/>
        <end position="99"/>
    </location>
</feature>
<protein>
    <submittedName>
        <fullName evidence="8">Uncharacterized protein</fullName>
    </submittedName>
</protein>
<feature type="signal peptide" evidence="7">
    <location>
        <begin position="1"/>
        <end position="20"/>
    </location>
</feature>
<reference evidence="8 9" key="1">
    <citation type="journal article" date="2024" name="G3 (Bethesda)">
        <title>Genome assembly of Hibiscus sabdariffa L. provides insights into metabolisms of medicinal natural products.</title>
        <authorList>
            <person name="Kim T."/>
        </authorList>
    </citation>
    <scope>NUCLEOTIDE SEQUENCE [LARGE SCALE GENOMIC DNA]</scope>
    <source>
        <strain evidence="8">TK-2024</strain>
        <tissue evidence="8">Old leaves</tissue>
    </source>
</reference>
<keyword evidence="6" id="KW-1015">Disulfide bond</keyword>
<dbReference type="Proteomes" id="UP001472677">
    <property type="component" value="Unassembled WGS sequence"/>
</dbReference>
<evidence type="ECO:0000256" key="5">
    <source>
        <dbReference type="ARBA" id="ARBA00022729"/>
    </source>
</evidence>
<evidence type="ECO:0000313" key="9">
    <source>
        <dbReference type="Proteomes" id="UP001472677"/>
    </source>
</evidence>
<evidence type="ECO:0000313" key="8">
    <source>
        <dbReference type="EMBL" id="KAK8492762.1"/>
    </source>
</evidence>
<keyword evidence="4" id="KW-0372">Hormone</keyword>
<evidence type="ECO:0000256" key="4">
    <source>
        <dbReference type="ARBA" id="ARBA00022702"/>
    </source>
</evidence>
<evidence type="ECO:0000256" key="3">
    <source>
        <dbReference type="ARBA" id="ARBA00022525"/>
    </source>
</evidence>
<sequence length="99" mass="11009">MGFAKVLFMFLILALVMVAADETCSKSSISGRCKVEDRTETNHRLLAGQKEYISYKALKSNAVPCNKRGRSYYDCGRAGAVNPYTRGCSIITRCARIYV</sequence>
<comment type="similarity">
    <text evidence="2">Belongs to the plant rapid alkalinization factor (RALF) family.</text>
</comment>
<organism evidence="8 9">
    <name type="scientific">Hibiscus sabdariffa</name>
    <name type="common">roselle</name>
    <dbReference type="NCBI Taxonomy" id="183260"/>
    <lineage>
        <taxon>Eukaryota</taxon>
        <taxon>Viridiplantae</taxon>
        <taxon>Streptophyta</taxon>
        <taxon>Embryophyta</taxon>
        <taxon>Tracheophyta</taxon>
        <taxon>Spermatophyta</taxon>
        <taxon>Magnoliopsida</taxon>
        <taxon>eudicotyledons</taxon>
        <taxon>Gunneridae</taxon>
        <taxon>Pentapetalae</taxon>
        <taxon>rosids</taxon>
        <taxon>malvids</taxon>
        <taxon>Malvales</taxon>
        <taxon>Malvaceae</taxon>
        <taxon>Malvoideae</taxon>
        <taxon>Hibiscus</taxon>
    </lineage>
</organism>
<gene>
    <name evidence="8" type="ORF">V6N12_011514</name>
</gene>
<evidence type="ECO:0000256" key="1">
    <source>
        <dbReference type="ARBA" id="ARBA00004613"/>
    </source>
</evidence>
<comment type="subcellular location">
    <subcellularLocation>
        <location evidence="1">Secreted</location>
    </subcellularLocation>
</comment>
<dbReference type="PANTHER" id="PTHR33136">
    <property type="entry name" value="RAPID ALKALINIZATION FACTOR-LIKE"/>
    <property type="match status" value="1"/>
</dbReference>
<keyword evidence="5 7" id="KW-0732">Signal</keyword>
<proteinExistence type="inferred from homology"/>
<evidence type="ECO:0000256" key="7">
    <source>
        <dbReference type="SAM" id="SignalP"/>
    </source>
</evidence>
<keyword evidence="3" id="KW-0964">Secreted</keyword>
<name>A0ABR2AHE9_9ROSI</name>
<dbReference type="InterPro" id="IPR008801">
    <property type="entry name" value="RALF"/>
</dbReference>
<accession>A0ABR2AHE9</accession>
<evidence type="ECO:0000256" key="2">
    <source>
        <dbReference type="ARBA" id="ARBA00009178"/>
    </source>
</evidence>
<keyword evidence="9" id="KW-1185">Reference proteome</keyword>